<dbReference type="RefSeq" id="WP_107032082.1">
    <property type="nucleotide sequence ID" value="NZ_CAONIQ010000003.1"/>
</dbReference>
<dbReference type="Proteomes" id="UP000244905">
    <property type="component" value="Unassembled WGS sequence"/>
</dbReference>
<organism evidence="2 3">
    <name type="scientific">Duncaniella muris</name>
    <dbReference type="NCBI Taxonomy" id="2094150"/>
    <lineage>
        <taxon>Bacteria</taxon>
        <taxon>Pseudomonadati</taxon>
        <taxon>Bacteroidota</taxon>
        <taxon>Bacteroidia</taxon>
        <taxon>Bacteroidales</taxon>
        <taxon>Muribaculaceae</taxon>
        <taxon>Duncaniella</taxon>
    </lineage>
</organism>
<feature type="signal peptide" evidence="1">
    <location>
        <begin position="1"/>
        <end position="19"/>
    </location>
</feature>
<keyword evidence="1" id="KW-0732">Signal</keyword>
<evidence type="ECO:0000313" key="2">
    <source>
        <dbReference type="EMBL" id="PWB02617.1"/>
    </source>
</evidence>
<gene>
    <name evidence="2" type="ORF">C5O23_06220</name>
</gene>
<feature type="chain" id="PRO_5016130841" description="SPOR domain-containing protein" evidence="1">
    <location>
        <begin position="20"/>
        <end position="163"/>
    </location>
</feature>
<accession>A0A2V1IKH4</accession>
<reference evidence="3" key="1">
    <citation type="submission" date="2018-02" db="EMBL/GenBank/DDBJ databases">
        <authorList>
            <person name="Clavel T."/>
            <person name="Strowig T."/>
        </authorList>
    </citation>
    <scope>NUCLEOTIDE SEQUENCE [LARGE SCALE GENOMIC DNA]</scope>
    <source>
        <strain evidence="3">DSM 103720</strain>
    </source>
</reference>
<name>A0A2V1IKH4_9BACT</name>
<dbReference type="AlphaFoldDB" id="A0A2V1IKH4"/>
<dbReference type="EMBL" id="PUEC01000011">
    <property type="protein sequence ID" value="PWB02617.1"/>
    <property type="molecule type" value="Genomic_DNA"/>
</dbReference>
<evidence type="ECO:0000256" key="1">
    <source>
        <dbReference type="SAM" id="SignalP"/>
    </source>
</evidence>
<dbReference type="GeneID" id="82525937"/>
<proteinExistence type="predicted"/>
<evidence type="ECO:0000313" key="3">
    <source>
        <dbReference type="Proteomes" id="UP000244905"/>
    </source>
</evidence>
<comment type="caution">
    <text evidence="2">The sequence shown here is derived from an EMBL/GenBank/DDBJ whole genome shotgun (WGS) entry which is preliminary data.</text>
</comment>
<keyword evidence="3" id="KW-1185">Reference proteome</keyword>
<sequence>MKKFAVMLACIVVSLFTNAKAPEVTDVSVTGEGVGNGGRPVVVATCAAKKADKVTDADLTRCAVRAVLFSGWVDKSNTSSFDASVSHPAVAGSPDAEDAHADYFADFFASGAASKYASVLPDTRKVVKSGKVYHVSQAVSVNEPELRRKLEKDNIIKSLRSGW</sequence>
<evidence type="ECO:0008006" key="4">
    <source>
        <dbReference type="Google" id="ProtNLM"/>
    </source>
</evidence>
<protein>
    <recommendedName>
        <fullName evidence="4">SPOR domain-containing protein</fullName>
    </recommendedName>
</protein>